<dbReference type="Proteomes" id="UP001201701">
    <property type="component" value="Unassembled WGS sequence"/>
</dbReference>
<feature type="region of interest" description="Disordered" evidence="1">
    <location>
        <begin position="39"/>
        <end position="74"/>
    </location>
</feature>
<reference evidence="2 3" key="1">
    <citation type="submission" date="2022-02" db="EMBL/GenBank/DDBJ databases">
        <title>Draft genome sequence of Mezorhizobium retamae strain IRAMC:0171 isolated from Retama raetam nodules.</title>
        <authorList>
            <person name="Bengaied R."/>
            <person name="Sbissi I."/>
            <person name="Huber K."/>
            <person name="Ghodbane F."/>
            <person name="Nouioui I."/>
            <person name="Tarhouni M."/>
            <person name="Gtari M."/>
        </authorList>
    </citation>
    <scope>NUCLEOTIDE SEQUENCE [LARGE SCALE GENOMIC DNA]</scope>
    <source>
        <strain evidence="2 3">IRAMC:0171</strain>
    </source>
</reference>
<dbReference type="EMBL" id="JAKREW010000002">
    <property type="protein sequence ID" value="MCG7504071.1"/>
    <property type="molecule type" value="Genomic_DNA"/>
</dbReference>
<dbReference type="RefSeq" id="WP_239362088.1">
    <property type="nucleotide sequence ID" value="NZ_JAKREW010000002.1"/>
</dbReference>
<evidence type="ECO:0000313" key="2">
    <source>
        <dbReference type="EMBL" id="MCG7504071.1"/>
    </source>
</evidence>
<protein>
    <submittedName>
        <fullName evidence="2">Helix-turn-helix domain-containing protein</fullName>
    </submittedName>
</protein>
<organism evidence="2 3">
    <name type="scientific">Mesorhizobium retamae</name>
    <dbReference type="NCBI Taxonomy" id="2912854"/>
    <lineage>
        <taxon>Bacteria</taxon>
        <taxon>Pseudomonadati</taxon>
        <taxon>Pseudomonadota</taxon>
        <taxon>Alphaproteobacteria</taxon>
        <taxon>Hyphomicrobiales</taxon>
        <taxon>Phyllobacteriaceae</taxon>
        <taxon>Mesorhizobium</taxon>
    </lineage>
</organism>
<proteinExistence type="predicted"/>
<name>A0ABS9Q9J3_9HYPH</name>
<evidence type="ECO:0000313" key="3">
    <source>
        <dbReference type="Proteomes" id="UP001201701"/>
    </source>
</evidence>
<keyword evidence="3" id="KW-1185">Reference proteome</keyword>
<feature type="compositionally biased region" description="Polar residues" evidence="1">
    <location>
        <begin position="184"/>
        <end position="194"/>
    </location>
</feature>
<sequence length="226" mass="24972">MSAPLQVSAALLNSRLVKNGPSNPELIAGYASGEIVTRPARSTASRAMRRFQGRFSKSRPQRSPDREKSIHRRRTLAATWPMPPVMAGMLTTSQVAYARLIADEVHRTGRCELTLDEIAARGGMCRKTAKRAQDRLAELGWITVAERPIEGRKHLSNVVRIVSSEWSTWIKMGPKPRPIGGHSCPTTGNQSSKSFHAKPVDRPQGAYERERGRRRGQPGTGERANG</sequence>
<evidence type="ECO:0000256" key="1">
    <source>
        <dbReference type="SAM" id="MobiDB-lite"/>
    </source>
</evidence>
<comment type="caution">
    <text evidence="2">The sequence shown here is derived from an EMBL/GenBank/DDBJ whole genome shotgun (WGS) entry which is preliminary data.</text>
</comment>
<gene>
    <name evidence="2" type="ORF">L4923_03470</name>
</gene>
<feature type="region of interest" description="Disordered" evidence="1">
    <location>
        <begin position="172"/>
        <end position="226"/>
    </location>
</feature>
<accession>A0ABS9Q9J3</accession>
<feature type="compositionally biased region" description="Basic residues" evidence="1">
    <location>
        <begin position="47"/>
        <end position="60"/>
    </location>
</feature>